<name>A0A1H4EER0_9GAMM</name>
<dbReference type="PANTHER" id="PTHR30348">
    <property type="entry name" value="UNCHARACTERIZED PROTEIN YECE"/>
    <property type="match status" value="1"/>
</dbReference>
<accession>A0A1H4EER0</accession>
<sequence>MQALPYYLGLPLWANAHWKGSLFRADVKPATFLAQYAQVFNAVEGNTTFYSVPSVEMVQRWLAATPESFRFSFKFPRTITHQHQLLHVAKETQEFLQRMQPLGQRLSGLMVQLPATFAPDSLSMLETFLRSLPGDYRYAVEVRHPAFFTDKVARTTYNGVLESLGVDRVIFESRPLHAAPALDVATREAQSRKPRLPVQLDTTAQQPVLRYIGHPVLEANHAWLDRWVAQTARWLGEGKCPRIFLHTPDNNLAPALAQMFHHQLQQRISGLVDLPLGLAEPVQAVLL</sequence>
<reference evidence="1 2" key="1">
    <citation type="submission" date="2016-10" db="EMBL/GenBank/DDBJ databases">
        <authorList>
            <person name="de Groot N.N."/>
        </authorList>
    </citation>
    <scope>NUCLEOTIDE SEQUENCE [LARGE SCALE GENOMIC DNA]</scope>
    <source>
        <strain evidence="1 2">DSM 21228</strain>
    </source>
</reference>
<dbReference type="EMBL" id="FNQP01000015">
    <property type="protein sequence ID" value="SEA83523.1"/>
    <property type="molecule type" value="Genomic_DNA"/>
</dbReference>
<dbReference type="RefSeq" id="WP_093069213.1">
    <property type="nucleotide sequence ID" value="NZ_FNQP01000015.1"/>
</dbReference>
<dbReference type="Proteomes" id="UP000199397">
    <property type="component" value="Unassembled WGS sequence"/>
</dbReference>
<dbReference type="OrthoDB" id="9780310at2"/>
<dbReference type="SUPFAM" id="SSF117396">
    <property type="entry name" value="TM1631-like"/>
    <property type="match status" value="1"/>
</dbReference>
<protein>
    <submittedName>
        <fullName evidence="1">Uncharacterized conserved protein YecE, DUF72 family</fullName>
    </submittedName>
</protein>
<dbReference type="PANTHER" id="PTHR30348:SF9">
    <property type="entry name" value="UPF0759 PROTEIN YECE"/>
    <property type="match status" value="1"/>
</dbReference>
<gene>
    <name evidence="1" type="ORF">SAMN05660964_02571</name>
</gene>
<dbReference type="Gene3D" id="3.20.20.410">
    <property type="entry name" value="Protein of unknown function UPF0759"/>
    <property type="match status" value="1"/>
</dbReference>
<dbReference type="InterPro" id="IPR002763">
    <property type="entry name" value="DUF72"/>
</dbReference>
<evidence type="ECO:0000313" key="2">
    <source>
        <dbReference type="Proteomes" id="UP000199397"/>
    </source>
</evidence>
<keyword evidence="2" id="KW-1185">Reference proteome</keyword>
<organism evidence="1 2">
    <name type="scientific">Thiothrix caldifontis</name>
    <dbReference type="NCBI Taxonomy" id="525918"/>
    <lineage>
        <taxon>Bacteria</taxon>
        <taxon>Pseudomonadati</taxon>
        <taxon>Pseudomonadota</taxon>
        <taxon>Gammaproteobacteria</taxon>
        <taxon>Thiotrichales</taxon>
        <taxon>Thiotrichaceae</taxon>
        <taxon>Thiothrix</taxon>
    </lineage>
</organism>
<dbReference type="STRING" id="525918.SAMN05660964_02571"/>
<evidence type="ECO:0000313" key="1">
    <source>
        <dbReference type="EMBL" id="SEA83523.1"/>
    </source>
</evidence>
<proteinExistence type="predicted"/>
<dbReference type="Pfam" id="PF01904">
    <property type="entry name" value="DUF72"/>
    <property type="match status" value="1"/>
</dbReference>
<dbReference type="AlphaFoldDB" id="A0A1H4EER0"/>
<dbReference type="InterPro" id="IPR036520">
    <property type="entry name" value="UPF0759_sf"/>
</dbReference>